<evidence type="ECO:0000313" key="7">
    <source>
        <dbReference type="EMBL" id="QCF27546.1"/>
    </source>
</evidence>
<dbReference type="AlphaFoldDB" id="A0A4P7XK37"/>
<evidence type="ECO:0000256" key="5">
    <source>
        <dbReference type="ARBA" id="ARBA00022729"/>
    </source>
</evidence>
<reference evidence="7 8" key="1">
    <citation type="submission" date="2018-07" db="EMBL/GenBank/DDBJ databases">
        <title>Marsedoiliclastica nanhaica gen. nov. sp. nov., a novel marine hydrocarbonoclastic bacterium isolated from an in-situ enriched hydrocarbon-degrading consortium in deep-sea sediment.</title>
        <authorList>
            <person name="Dong C."/>
            <person name="Ma T."/>
            <person name="Liu R."/>
            <person name="Shao Z."/>
        </authorList>
    </citation>
    <scope>NUCLEOTIDE SEQUENCE [LARGE SCALE GENOMIC DNA]</scope>
    <source>
        <strain evidence="8">soil36-7</strain>
    </source>
</reference>
<comment type="subcellular location">
    <subcellularLocation>
        <location evidence="1">Cell envelope</location>
    </subcellularLocation>
</comment>
<comment type="similarity">
    <text evidence="2">Belongs to the bacterial solute-binding protein 8 family.</text>
</comment>
<dbReference type="GO" id="GO:1901678">
    <property type="term" value="P:iron coordination entity transport"/>
    <property type="evidence" value="ECO:0007669"/>
    <property type="project" value="UniProtKB-ARBA"/>
</dbReference>
<keyword evidence="8" id="KW-1185">Reference proteome</keyword>
<name>A0A4P7XK37_9ALTE</name>
<dbReference type="EMBL" id="CP031093">
    <property type="protein sequence ID" value="QCF27546.1"/>
    <property type="molecule type" value="Genomic_DNA"/>
</dbReference>
<keyword evidence="5" id="KW-0732">Signal</keyword>
<protein>
    <submittedName>
        <fullName evidence="7">Iron-siderophore ABC transporter substrate-binding protein</fullName>
    </submittedName>
</protein>
<dbReference type="PANTHER" id="PTHR30532:SF1">
    <property type="entry name" value="IRON(3+)-HYDROXAMATE-BINDING PROTEIN FHUD"/>
    <property type="match status" value="1"/>
</dbReference>
<evidence type="ECO:0000256" key="4">
    <source>
        <dbReference type="ARBA" id="ARBA00022496"/>
    </source>
</evidence>
<proteinExistence type="inferred from homology"/>
<evidence type="ECO:0000259" key="6">
    <source>
        <dbReference type="PROSITE" id="PS50983"/>
    </source>
</evidence>
<dbReference type="InterPro" id="IPR002491">
    <property type="entry name" value="ABC_transptr_periplasmic_BD"/>
</dbReference>
<evidence type="ECO:0000256" key="3">
    <source>
        <dbReference type="ARBA" id="ARBA00022448"/>
    </source>
</evidence>
<keyword evidence="4" id="KW-0410">Iron transport</keyword>
<keyword evidence="4" id="KW-0406">Ion transport</keyword>
<dbReference type="KEGG" id="hmi:soil367_17355"/>
<keyword evidence="3" id="KW-0813">Transport</keyword>
<dbReference type="PROSITE" id="PS50983">
    <property type="entry name" value="FE_B12_PBP"/>
    <property type="match status" value="1"/>
</dbReference>
<dbReference type="OrthoDB" id="9793175at2"/>
<dbReference type="SUPFAM" id="SSF53807">
    <property type="entry name" value="Helical backbone' metal receptor"/>
    <property type="match status" value="1"/>
</dbReference>
<sequence length="353" mass="36742">MTIIRQLLKHSRQAGRARQPTVARLVALVHLVIAACTVSAACTVIAASTVALASPTALARSDAGPDARSIETVFGPVEVAGVPERVVTLYEGALDTAIATGAEPVGAVITRGGTSVASYIQPLADDIEIVGAPGETNLEAVLASQPDIILAPGWTSPQQYRLLSLIAPTVAPDVPPYQSDSWIRETRIFARALGREAQGEAAIDKVQRRIAEVAKLVAANVPEGQRDAAIVRWMPQGALVMSPGIFSATLLAAVGFDVSDAGLVNAGRPHSHPLSEENLSAIDQSWLFLATLNKDGKEALDAASRSPAFRRLQAVENGQVVAVDGQEWTSASGPLVAGQILDAVAAAVSGRKP</sequence>
<organism evidence="7 8">
    <name type="scientific">Hydrocarboniclastica marina</name>
    <dbReference type="NCBI Taxonomy" id="2259620"/>
    <lineage>
        <taxon>Bacteria</taxon>
        <taxon>Pseudomonadati</taxon>
        <taxon>Pseudomonadota</taxon>
        <taxon>Gammaproteobacteria</taxon>
        <taxon>Alteromonadales</taxon>
        <taxon>Alteromonadaceae</taxon>
        <taxon>Hydrocarboniclastica</taxon>
    </lineage>
</organism>
<dbReference type="InterPro" id="IPR051313">
    <property type="entry name" value="Bact_iron-sidero_bind"/>
</dbReference>
<dbReference type="CDD" id="cd01146">
    <property type="entry name" value="FhuD"/>
    <property type="match status" value="1"/>
</dbReference>
<dbReference type="PANTHER" id="PTHR30532">
    <property type="entry name" value="IRON III DICITRATE-BINDING PERIPLASMIC PROTEIN"/>
    <property type="match status" value="1"/>
</dbReference>
<gene>
    <name evidence="7" type="ORF">soil367_17355</name>
</gene>
<dbReference type="Gene3D" id="3.40.50.1980">
    <property type="entry name" value="Nitrogenase molybdenum iron protein domain"/>
    <property type="match status" value="2"/>
</dbReference>
<dbReference type="Proteomes" id="UP000298049">
    <property type="component" value="Chromosome"/>
</dbReference>
<accession>A0A4P7XK37</accession>
<keyword evidence="4" id="KW-0408">Iron</keyword>
<feature type="domain" description="Fe/B12 periplasmic-binding" evidence="6">
    <location>
        <begin position="85"/>
        <end position="352"/>
    </location>
</feature>
<evidence type="ECO:0000313" key="8">
    <source>
        <dbReference type="Proteomes" id="UP000298049"/>
    </source>
</evidence>
<dbReference type="GO" id="GO:0030288">
    <property type="term" value="C:outer membrane-bounded periplasmic space"/>
    <property type="evidence" value="ECO:0007669"/>
    <property type="project" value="TreeGrafter"/>
</dbReference>
<dbReference type="Pfam" id="PF01497">
    <property type="entry name" value="Peripla_BP_2"/>
    <property type="match status" value="1"/>
</dbReference>
<evidence type="ECO:0000256" key="1">
    <source>
        <dbReference type="ARBA" id="ARBA00004196"/>
    </source>
</evidence>
<evidence type="ECO:0000256" key="2">
    <source>
        <dbReference type="ARBA" id="ARBA00008814"/>
    </source>
</evidence>